<dbReference type="InterPro" id="IPR000719">
    <property type="entry name" value="Prot_kinase_dom"/>
</dbReference>
<dbReference type="PROSITE" id="PS00108">
    <property type="entry name" value="PROTEIN_KINASE_ST"/>
    <property type="match status" value="1"/>
</dbReference>
<dbReference type="InterPro" id="IPR030616">
    <property type="entry name" value="Aur-like"/>
</dbReference>
<evidence type="ECO:0000259" key="11">
    <source>
        <dbReference type="PROSITE" id="PS50011"/>
    </source>
</evidence>
<accession>A0AAQ4F2B9</accession>
<evidence type="ECO:0000256" key="1">
    <source>
        <dbReference type="ARBA" id="ARBA00022527"/>
    </source>
</evidence>
<keyword evidence="13" id="KW-1185">Reference proteome</keyword>
<reference evidence="12 13" key="1">
    <citation type="journal article" date="2023" name="Arcadia Sci">
        <title>De novo assembly of a long-read Amblyomma americanum tick genome.</title>
        <authorList>
            <person name="Chou S."/>
            <person name="Poskanzer K.E."/>
            <person name="Rollins M."/>
            <person name="Thuy-Boun P.S."/>
        </authorList>
    </citation>
    <scope>NUCLEOTIDE SEQUENCE [LARGE SCALE GENOMIC DNA]</scope>
    <source>
        <strain evidence="12">F_SG_1</strain>
        <tissue evidence="12">Salivary glands</tissue>
    </source>
</reference>
<dbReference type="GO" id="GO:0004674">
    <property type="term" value="F:protein serine/threonine kinase activity"/>
    <property type="evidence" value="ECO:0007669"/>
    <property type="project" value="UniProtKB-KW"/>
</dbReference>
<dbReference type="Pfam" id="PF00069">
    <property type="entry name" value="Pkinase"/>
    <property type="match status" value="1"/>
</dbReference>
<dbReference type="Gene3D" id="1.10.510.10">
    <property type="entry name" value="Transferase(Phosphotransferase) domain 1"/>
    <property type="match status" value="1"/>
</dbReference>
<comment type="caution">
    <text evidence="12">The sequence shown here is derived from an EMBL/GenBank/DDBJ whole genome shotgun (WGS) entry which is preliminary data.</text>
</comment>
<feature type="cross-link" description="Glycyl lysine isopeptide (Lys-Gly) (interchain with G-Cter in SUMO2)" evidence="10">
    <location>
        <position position="166"/>
    </location>
</feature>
<dbReference type="InterPro" id="IPR011009">
    <property type="entry name" value="Kinase-like_dom_sf"/>
</dbReference>
<gene>
    <name evidence="12" type="ORF">V5799_017756</name>
</gene>
<dbReference type="SUPFAM" id="SSF56112">
    <property type="entry name" value="Protein kinase-like (PK-like)"/>
    <property type="match status" value="1"/>
</dbReference>
<dbReference type="EMBL" id="JARKHS020008288">
    <property type="protein sequence ID" value="KAK8780902.1"/>
    <property type="molecule type" value="Genomic_DNA"/>
</dbReference>
<sequence>MIGQCFPDCIPDRRTNCSQRQPGNNNNNNNNSIPTSRIIQRLWLSLSQWAGLCTFLFILPGNNKRRIIHHHQSLCRCLRQWFGAGDLDTKGVFKAPKHPVILCLYNWFHDDTRVYFILEYAPQGELYRHLTRARRFTDQRAVTYIYQLCNALKVCHSQKVIHRDIKPENLLLG</sequence>
<dbReference type="PANTHER" id="PTHR24350">
    <property type="entry name" value="SERINE/THREONINE-PROTEIN KINASE IAL-RELATED"/>
    <property type="match status" value="1"/>
</dbReference>
<keyword evidence="4" id="KW-0418">Kinase</keyword>
<keyword evidence="1" id="KW-0723">Serine/threonine-protein kinase</keyword>
<evidence type="ECO:0000256" key="3">
    <source>
        <dbReference type="ARBA" id="ARBA00022741"/>
    </source>
</evidence>
<evidence type="ECO:0000256" key="6">
    <source>
        <dbReference type="ARBA" id="ARBA00047899"/>
    </source>
</evidence>
<dbReference type="GO" id="GO:0005524">
    <property type="term" value="F:ATP binding"/>
    <property type="evidence" value="ECO:0007669"/>
    <property type="project" value="UniProtKB-KW"/>
</dbReference>
<dbReference type="Proteomes" id="UP001321473">
    <property type="component" value="Unassembled WGS sequence"/>
</dbReference>
<name>A0AAQ4F2B9_AMBAM</name>
<comment type="catalytic activity">
    <reaction evidence="6">
        <text>L-threonyl-[protein] + ATP = O-phospho-L-threonyl-[protein] + ADP + H(+)</text>
        <dbReference type="Rhea" id="RHEA:46608"/>
        <dbReference type="Rhea" id="RHEA-COMP:11060"/>
        <dbReference type="Rhea" id="RHEA-COMP:11605"/>
        <dbReference type="ChEBI" id="CHEBI:15378"/>
        <dbReference type="ChEBI" id="CHEBI:30013"/>
        <dbReference type="ChEBI" id="CHEBI:30616"/>
        <dbReference type="ChEBI" id="CHEBI:61977"/>
        <dbReference type="ChEBI" id="CHEBI:456216"/>
        <dbReference type="EC" id="2.7.11.1"/>
    </reaction>
</comment>
<evidence type="ECO:0000256" key="8">
    <source>
        <dbReference type="PIRSR" id="PIRSR630616-1"/>
    </source>
</evidence>
<evidence type="ECO:0000313" key="12">
    <source>
        <dbReference type="EMBL" id="KAK8780902.1"/>
    </source>
</evidence>
<evidence type="ECO:0000256" key="9">
    <source>
        <dbReference type="PIRSR" id="PIRSR630616-2"/>
    </source>
</evidence>
<dbReference type="AlphaFoldDB" id="A0AAQ4F2B9"/>
<feature type="active site" description="Proton acceptor" evidence="8">
    <location>
        <position position="164"/>
    </location>
</feature>
<keyword evidence="3 9" id="KW-0547">Nucleotide-binding</keyword>
<keyword evidence="5 9" id="KW-0067">ATP-binding</keyword>
<evidence type="ECO:0000256" key="2">
    <source>
        <dbReference type="ARBA" id="ARBA00022679"/>
    </source>
</evidence>
<evidence type="ECO:0000256" key="5">
    <source>
        <dbReference type="ARBA" id="ARBA00022840"/>
    </source>
</evidence>
<feature type="binding site" evidence="9">
    <location>
        <begin position="119"/>
        <end position="121"/>
    </location>
    <ligand>
        <name>ATP</name>
        <dbReference type="ChEBI" id="CHEBI:30616"/>
    </ligand>
</feature>
<keyword evidence="2" id="KW-0808">Transferase</keyword>
<proteinExistence type="predicted"/>
<evidence type="ECO:0000313" key="13">
    <source>
        <dbReference type="Proteomes" id="UP001321473"/>
    </source>
</evidence>
<dbReference type="PROSITE" id="PS50011">
    <property type="entry name" value="PROTEIN_KINASE_DOM"/>
    <property type="match status" value="1"/>
</dbReference>
<evidence type="ECO:0000256" key="7">
    <source>
        <dbReference type="ARBA" id="ARBA00048679"/>
    </source>
</evidence>
<comment type="catalytic activity">
    <reaction evidence="7">
        <text>L-seryl-[protein] + ATP = O-phospho-L-seryl-[protein] + ADP + H(+)</text>
        <dbReference type="Rhea" id="RHEA:17989"/>
        <dbReference type="Rhea" id="RHEA-COMP:9863"/>
        <dbReference type="Rhea" id="RHEA-COMP:11604"/>
        <dbReference type="ChEBI" id="CHEBI:15378"/>
        <dbReference type="ChEBI" id="CHEBI:29999"/>
        <dbReference type="ChEBI" id="CHEBI:30616"/>
        <dbReference type="ChEBI" id="CHEBI:83421"/>
        <dbReference type="ChEBI" id="CHEBI:456216"/>
        <dbReference type="EC" id="2.7.11.1"/>
    </reaction>
</comment>
<protein>
    <recommendedName>
        <fullName evidence="11">Protein kinase domain-containing protein</fullName>
    </recommendedName>
</protein>
<dbReference type="InterPro" id="IPR008271">
    <property type="entry name" value="Ser/Thr_kinase_AS"/>
</dbReference>
<feature type="domain" description="Protein kinase" evidence="11">
    <location>
        <begin position="1"/>
        <end position="173"/>
    </location>
</feature>
<evidence type="ECO:0000256" key="4">
    <source>
        <dbReference type="ARBA" id="ARBA00022777"/>
    </source>
</evidence>
<evidence type="ECO:0000256" key="10">
    <source>
        <dbReference type="PIRSR" id="PIRSR630616-3"/>
    </source>
</evidence>
<organism evidence="12 13">
    <name type="scientific">Amblyomma americanum</name>
    <name type="common">Lone star tick</name>
    <dbReference type="NCBI Taxonomy" id="6943"/>
    <lineage>
        <taxon>Eukaryota</taxon>
        <taxon>Metazoa</taxon>
        <taxon>Ecdysozoa</taxon>
        <taxon>Arthropoda</taxon>
        <taxon>Chelicerata</taxon>
        <taxon>Arachnida</taxon>
        <taxon>Acari</taxon>
        <taxon>Parasitiformes</taxon>
        <taxon>Ixodida</taxon>
        <taxon>Ixodoidea</taxon>
        <taxon>Ixodidae</taxon>
        <taxon>Amblyomminae</taxon>
        <taxon>Amblyomma</taxon>
    </lineage>
</organism>
<feature type="binding site" evidence="9">
    <location>
        <begin position="168"/>
        <end position="169"/>
    </location>
    <ligand>
        <name>ATP</name>
        <dbReference type="ChEBI" id="CHEBI:30616"/>
    </ligand>
</feature>